<feature type="region of interest" description="Disordered" evidence="1">
    <location>
        <begin position="18"/>
        <end position="76"/>
    </location>
</feature>
<dbReference type="EMBL" id="JAKUCV010000973">
    <property type="protein sequence ID" value="KAJ4848207.1"/>
    <property type="molecule type" value="Genomic_DNA"/>
</dbReference>
<evidence type="ECO:0000313" key="2">
    <source>
        <dbReference type="EMBL" id="KAJ4848207.1"/>
    </source>
</evidence>
<sequence length="335" mass="36710">MPGSVKVAKLNILMRSRADGAAAPPPPFAVHHHHLPPQPPAEPPSTTKLHHYNLRLPPRRTPPQQQPTPPSSSSLHRHAHTTIFPLTARAPPAPPPFPLFSLSRFRRPSPSSRAIAAAPPSQAAASSGLASTATARCPAPPASRLRPCRRRHAAMLMHQAVPTELLHLHHPSPVTTIIFLHNHRPNHLPPPSCTTITFVFHPVAPHHSNNPRHHHLHLFTATHTPPSSPSQPARHQHRHHSLSFPSLAFVSRRRLLGPSLQHHQAKLQQAQASPPPPPLAALLLLHRASDHVAAVTPPCSCTKVSSMRMKTISLIALYMHAWAVMKYMLGCMGWV</sequence>
<dbReference type="Proteomes" id="UP001141552">
    <property type="component" value="Unassembled WGS sequence"/>
</dbReference>
<organism evidence="2 3">
    <name type="scientific">Turnera subulata</name>
    <dbReference type="NCBI Taxonomy" id="218843"/>
    <lineage>
        <taxon>Eukaryota</taxon>
        <taxon>Viridiplantae</taxon>
        <taxon>Streptophyta</taxon>
        <taxon>Embryophyta</taxon>
        <taxon>Tracheophyta</taxon>
        <taxon>Spermatophyta</taxon>
        <taxon>Magnoliopsida</taxon>
        <taxon>eudicotyledons</taxon>
        <taxon>Gunneridae</taxon>
        <taxon>Pentapetalae</taxon>
        <taxon>rosids</taxon>
        <taxon>fabids</taxon>
        <taxon>Malpighiales</taxon>
        <taxon>Passifloraceae</taxon>
        <taxon>Turnera</taxon>
    </lineage>
</organism>
<gene>
    <name evidence="2" type="ORF">Tsubulata_005374</name>
</gene>
<evidence type="ECO:0000256" key="1">
    <source>
        <dbReference type="SAM" id="MobiDB-lite"/>
    </source>
</evidence>
<feature type="region of interest" description="Disordered" evidence="1">
    <location>
        <begin position="111"/>
        <end position="144"/>
    </location>
</feature>
<reference evidence="2" key="1">
    <citation type="submission" date="2022-02" db="EMBL/GenBank/DDBJ databases">
        <authorList>
            <person name="Henning P.M."/>
            <person name="McCubbin A.G."/>
            <person name="Shore J.S."/>
        </authorList>
    </citation>
    <scope>NUCLEOTIDE SEQUENCE</scope>
    <source>
        <strain evidence="2">F60SS</strain>
        <tissue evidence="2">Leaves</tissue>
    </source>
</reference>
<reference evidence="2" key="2">
    <citation type="journal article" date="2023" name="Plants (Basel)">
        <title>Annotation of the Turnera subulata (Passifloraceae) Draft Genome Reveals the S-Locus Evolved after the Divergence of Turneroideae from Passifloroideae in a Stepwise Manner.</title>
        <authorList>
            <person name="Henning P.M."/>
            <person name="Roalson E.H."/>
            <person name="Mir W."/>
            <person name="McCubbin A.G."/>
            <person name="Shore J.S."/>
        </authorList>
    </citation>
    <scope>NUCLEOTIDE SEQUENCE</scope>
    <source>
        <strain evidence="2">F60SS</strain>
    </source>
</reference>
<accession>A0A9Q0JPC3</accession>
<dbReference type="AlphaFoldDB" id="A0A9Q0JPC3"/>
<proteinExistence type="predicted"/>
<keyword evidence="3" id="KW-1185">Reference proteome</keyword>
<protein>
    <submittedName>
        <fullName evidence="2">Uncharacterized protein</fullName>
    </submittedName>
</protein>
<comment type="caution">
    <text evidence="2">The sequence shown here is derived from an EMBL/GenBank/DDBJ whole genome shotgun (WGS) entry which is preliminary data.</text>
</comment>
<name>A0A9Q0JPC3_9ROSI</name>
<feature type="compositionally biased region" description="Low complexity" evidence="1">
    <location>
        <begin position="111"/>
        <end position="136"/>
    </location>
</feature>
<feature type="compositionally biased region" description="Pro residues" evidence="1">
    <location>
        <begin position="59"/>
        <end position="70"/>
    </location>
</feature>
<evidence type="ECO:0000313" key="3">
    <source>
        <dbReference type="Proteomes" id="UP001141552"/>
    </source>
</evidence>